<reference evidence="2" key="1">
    <citation type="submission" date="2023-06" db="EMBL/GenBank/DDBJ databases">
        <authorList>
            <consortium name="Lawrence Berkeley National Laboratory"/>
            <person name="Ahrendt S."/>
            <person name="Sahu N."/>
            <person name="Indic B."/>
            <person name="Wong-Bajracharya J."/>
            <person name="Merenyi Z."/>
            <person name="Ke H.-M."/>
            <person name="Monk M."/>
            <person name="Kocsube S."/>
            <person name="Drula E."/>
            <person name="Lipzen A."/>
            <person name="Balint B."/>
            <person name="Henrissat B."/>
            <person name="Andreopoulos B."/>
            <person name="Martin F.M."/>
            <person name="Harder C.B."/>
            <person name="Rigling D."/>
            <person name="Ford K.L."/>
            <person name="Foster G.D."/>
            <person name="Pangilinan J."/>
            <person name="Papanicolaou A."/>
            <person name="Barry K."/>
            <person name="LaButti K."/>
            <person name="Viragh M."/>
            <person name="Koriabine M."/>
            <person name="Yan M."/>
            <person name="Riley R."/>
            <person name="Champramary S."/>
            <person name="Plett K.L."/>
            <person name="Tsai I.J."/>
            <person name="Slot J."/>
            <person name="Sipos G."/>
            <person name="Plett J."/>
            <person name="Nagy L.G."/>
            <person name="Grigoriev I.V."/>
        </authorList>
    </citation>
    <scope>NUCLEOTIDE SEQUENCE</scope>
    <source>
        <strain evidence="2">CCBAS 213</strain>
    </source>
</reference>
<name>A0AA39JT44_ARMTA</name>
<keyword evidence="3" id="KW-1185">Reference proteome</keyword>
<protein>
    <recommendedName>
        <fullName evidence="1">F-box domain-containing protein</fullName>
    </recommendedName>
</protein>
<dbReference type="InterPro" id="IPR001810">
    <property type="entry name" value="F-box_dom"/>
</dbReference>
<dbReference type="Proteomes" id="UP001175211">
    <property type="component" value="Unassembled WGS sequence"/>
</dbReference>
<proteinExistence type="predicted"/>
<accession>A0AA39JT44</accession>
<sequence length="416" mass="48241">MKTYFEMLFLPPEIAEEILRYLNIKEIKALRLTCKYFNVLAYPFVFATIHVYLNSINYYQQSLSVLKAVSSRGRCHRLSIGKYVKHLYIHSHTDDTQVLPKHENFWNSLTKSQRRLEKRIYTSLPFMICLKKITWHLIHPIRQHFVDTIMYSIPPSKPIAVDLECPMEHLKLFEDLTCVHSMTINAYSAFWRPRSLLYNLVVNNHDLKVLRIHMDKKDMMSFPLWCLFSEIPSGTVSQLEELIIIGGFTLEEQIPVVHLLNLKVLDVVFGYPNVPWDSLCSARIHLSDIYAHNRINDSLLTYLGSYDGLEQLKIHADHDDAHSQQFYHAILPRHANTIKLLWVLPSSWSGTVWGLDTYVLEELLQCEGLTDIRIPIGLQNASVTNAENIIVNSDSRYPRDMAMAKPQGFTVPPAFE</sequence>
<gene>
    <name evidence="2" type="ORF">EV420DRAFT_854108</name>
</gene>
<evidence type="ECO:0000313" key="2">
    <source>
        <dbReference type="EMBL" id="KAK0448328.1"/>
    </source>
</evidence>
<dbReference type="Pfam" id="PF12937">
    <property type="entry name" value="F-box-like"/>
    <property type="match status" value="1"/>
</dbReference>
<dbReference type="GeneID" id="85367277"/>
<dbReference type="AlphaFoldDB" id="A0AA39JT44"/>
<dbReference type="InterPro" id="IPR036047">
    <property type="entry name" value="F-box-like_dom_sf"/>
</dbReference>
<comment type="caution">
    <text evidence="2">The sequence shown here is derived from an EMBL/GenBank/DDBJ whole genome shotgun (WGS) entry which is preliminary data.</text>
</comment>
<dbReference type="RefSeq" id="XP_060326433.1">
    <property type="nucleotide sequence ID" value="XM_060483729.1"/>
</dbReference>
<evidence type="ECO:0000259" key="1">
    <source>
        <dbReference type="PROSITE" id="PS50181"/>
    </source>
</evidence>
<evidence type="ECO:0000313" key="3">
    <source>
        <dbReference type="Proteomes" id="UP001175211"/>
    </source>
</evidence>
<organism evidence="2 3">
    <name type="scientific">Armillaria tabescens</name>
    <name type="common">Ringless honey mushroom</name>
    <name type="synonym">Agaricus tabescens</name>
    <dbReference type="NCBI Taxonomy" id="1929756"/>
    <lineage>
        <taxon>Eukaryota</taxon>
        <taxon>Fungi</taxon>
        <taxon>Dikarya</taxon>
        <taxon>Basidiomycota</taxon>
        <taxon>Agaricomycotina</taxon>
        <taxon>Agaricomycetes</taxon>
        <taxon>Agaricomycetidae</taxon>
        <taxon>Agaricales</taxon>
        <taxon>Marasmiineae</taxon>
        <taxon>Physalacriaceae</taxon>
        <taxon>Desarmillaria</taxon>
    </lineage>
</organism>
<dbReference type="SUPFAM" id="SSF81383">
    <property type="entry name" value="F-box domain"/>
    <property type="match status" value="1"/>
</dbReference>
<dbReference type="PROSITE" id="PS50181">
    <property type="entry name" value="FBOX"/>
    <property type="match status" value="1"/>
</dbReference>
<dbReference type="SMART" id="SM00256">
    <property type="entry name" value="FBOX"/>
    <property type="match status" value="1"/>
</dbReference>
<dbReference type="EMBL" id="JAUEPS010000042">
    <property type="protein sequence ID" value="KAK0448328.1"/>
    <property type="molecule type" value="Genomic_DNA"/>
</dbReference>
<feature type="domain" description="F-box" evidence="1">
    <location>
        <begin position="4"/>
        <end position="49"/>
    </location>
</feature>